<evidence type="ECO:0000256" key="1">
    <source>
        <dbReference type="SAM" id="Coils"/>
    </source>
</evidence>
<evidence type="ECO:0000256" key="2">
    <source>
        <dbReference type="SAM" id="MobiDB-lite"/>
    </source>
</evidence>
<evidence type="ECO:0000313" key="4">
    <source>
        <dbReference type="Proteomes" id="UP000823561"/>
    </source>
</evidence>
<keyword evidence="4" id="KW-1185">Reference proteome</keyword>
<sequence length="178" mass="21341">MPGSLAEYQLTHAKLEGDNMEVMTRVPTWLPSHLEGQREEKREESRDGPKDVRECVFPPINLSQSQRGEKDDHAVLMLYEQQRKLEDNRCLLAELARIEQELRESLQREEEKQRALDKVRQEENRLRWKNLCFLSLNQRTAKPWVNSYYKNIPMHIYCLPIKSLAHKNSKMKRKKWRK</sequence>
<feature type="coiled-coil region" evidence="1">
    <location>
        <begin position="88"/>
        <end position="122"/>
    </location>
</feature>
<organism evidence="3 4">
    <name type="scientific">Alosa alosa</name>
    <name type="common">allis shad</name>
    <dbReference type="NCBI Taxonomy" id="278164"/>
    <lineage>
        <taxon>Eukaryota</taxon>
        <taxon>Metazoa</taxon>
        <taxon>Chordata</taxon>
        <taxon>Craniata</taxon>
        <taxon>Vertebrata</taxon>
        <taxon>Euteleostomi</taxon>
        <taxon>Actinopterygii</taxon>
        <taxon>Neopterygii</taxon>
        <taxon>Teleostei</taxon>
        <taxon>Clupei</taxon>
        <taxon>Clupeiformes</taxon>
        <taxon>Clupeoidei</taxon>
        <taxon>Clupeidae</taxon>
        <taxon>Alosa</taxon>
    </lineage>
</organism>
<dbReference type="EMBL" id="JADWDJ010000017">
    <property type="protein sequence ID" value="KAG5267450.1"/>
    <property type="molecule type" value="Genomic_DNA"/>
</dbReference>
<reference evidence="3 4" key="1">
    <citation type="submission" date="2020-10" db="EMBL/GenBank/DDBJ databases">
        <title>Chromosome-scale genome assembly of the Allis shad, Alosa alosa.</title>
        <authorList>
            <person name="Margot Z."/>
            <person name="Christophe K."/>
            <person name="Cabau C."/>
            <person name="Louis A."/>
            <person name="Berthelot C."/>
            <person name="Parey E."/>
            <person name="Roest Crollius H."/>
            <person name="Montfort J."/>
            <person name="Robinson-Rechavi M."/>
            <person name="Bucao C."/>
            <person name="Bouchez O."/>
            <person name="Gislard M."/>
            <person name="Lluch J."/>
            <person name="Milhes M."/>
            <person name="Lampietro C."/>
            <person name="Lopez Roques C."/>
            <person name="Donnadieu C."/>
            <person name="Braasch I."/>
            <person name="Desvignes T."/>
            <person name="Postlethwait J."/>
            <person name="Bobe J."/>
            <person name="Guiguen Y."/>
        </authorList>
    </citation>
    <scope>NUCLEOTIDE SEQUENCE [LARGE SCALE GENOMIC DNA]</scope>
    <source>
        <strain evidence="3">M-15738</strain>
        <tissue evidence="3">Blood</tissue>
    </source>
</reference>
<name>A0AAV6FXI0_9TELE</name>
<evidence type="ECO:0000313" key="3">
    <source>
        <dbReference type="EMBL" id="KAG5267450.1"/>
    </source>
</evidence>
<proteinExistence type="predicted"/>
<feature type="compositionally biased region" description="Basic and acidic residues" evidence="2">
    <location>
        <begin position="35"/>
        <end position="53"/>
    </location>
</feature>
<feature type="region of interest" description="Disordered" evidence="2">
    <location>
        <begin position="29"/>
        <end position="53"/>
    </location>
</feature>
<dbReference type="AlphaFoldDB" id="A0AAV6FXI0"/>
<gene>
    <name evidence="3" type="ORF">AALO_G00221860</name>
</gene>
<accession>A0AAV6FXI0</accession>
<dbReference type="Proteomes" id="UP000823561">
    <property type="component" value="Chromosome 17"/>
</dbReference>
<comment type="caution">
    <text evidence="3">The sequence shown here is derived from an EMBL/GenBank/DDBJ whole genome shotgun (WGS) entry which is preliminary data.</text>
</comment>
<keyword evidence="1" id="KW-0175">Coiled coil</keyword>
<protein>
    <submittedName>
        <fullName evidence="3">Uncharacterized protein</fullName>
    </submittedName>
</protein>